<feature type="signal peptide" evidence="1">
    <location>
        <begin position="1"/>
        <end position="24"/>
    </location>
</feature>
<keyword evidence="3" id="KW-1185">Reference proteome</keyword>
<organism evidence="2 3">
    <name type="scientific">Papaver atlanticum</name>
    <dbReference type="NCBI Taxonomy" id="357466"/>
    <lineage>
        <taxon>Eukaryota</taxon>
        <taxon>Viridiplantae</taxon>
        <taxon>Streptophyta</taxon>
        <taxon>Embryophyta</taxon>
        <taxon>Tracheophyta</taxon>
        <taxon>Spermatophyta</taxon>
        <taxon>Magnoliopsida</taxon>
        <taxon>Ranunculales</taxon>
        <taxon>Papaveraceae</taxon>
        <taxon>Papaveroideae</taxon>
        <taxon>Papaver</taxon>
    </lineage>
</organism>
<sequence length="84" mass="9536">MFFNHNKLKTFVLLFMVRYKILLSTLCTRSIQTREGSIVKALDCSAAVASRVSEDCILACSTGWLKRSIGLLARTQIQNFEQLH</sequence>
<name>A0AAD4S6N4_9MAGN</name>
<evidence type="ECO:0000313" key="3">
    <source>
        <dbReference type="Proteomes" id="UP001202328"/>
    </source>
</evidence>
<protein>
    <recommendedName>
        <fullName evidence="4">Secreted protein</fullName>
    </recommendedName>
</protein>
<gene>
    <name evidence="2" type="ORF">MKW98_007945</name>
</gene>
<dbReference type="AlphaFoldDB" id="A0AAD4S6N4"/>
<keyword evidence="1" id="KW-0732">Signal</keyword>
<reference evidence="2" key="1">
    <citation type="submission" date="2022-04" db="EMBL/GenBank/DDBJ databases">
        <title>A functionally conserved STORR gene fusion in Papaver species that diverged 16.8 million years ago.</title>
        <authorList>
            <person name="Catania T."/>
        </authorList>
    </citation>
    <scope>NUCLEOTIDE SEQUENCE</scope>
    <source>
        <strain evidence="2">S-188037</strain>
    </source>
</reference>
<proteinExistence type="predicted"/>
<dbReference type="Proteomes" id="UP001202328">
    <property type="component" value="Unassembled WGS sequence"/>
</dbReference>
<feature type="chain" id="PRO_5042086352" description="Secreted protein" evidence="1">
    <location>
        <begin position="25"/>
        <end position="84"/>
    </location>
</feature>
<dbReference type="EMBL" id="JAJJMB010013673">
    <property type="protein sequence ID" value="KAI3866290.1"/>
    <property type="molecule type" value="Genomic_DNA"/>
</dbReference>
<accession>A0AAD4S6N4</accession>
<evidence type="ECO:0000313" key="2">
    <source>
        <dbReference type="EMBL" id="KAI3866290.1"/>
    </source>
</evidence>
<evidence type="ECO:0000256" key="1">
    <source>
        <dbReference type="SAM" id="SignalP"/>
    </source>
</evidence>
<comment type="caution">
    <text evidence="2">The sequence shown here is derived from an EMBL/GenBank/DDBJ whole genome shotgun (WGS) entry which is preliminary data.</text>
</comment>
<evidence type="ECO:0008006" key="4">
    <source>
        <dbReference type="Google" id="ProtNLM"/>
    </source>
</evidence>